<feature type="compositionally biased region" description="Polar residues" evidence="8">
    <location>
        <begin position="1579"/>
        <end position="1589"/>
    </location>
</feature>
<evidence type="ECO:0000256" key="6">
    <source>
        <dbReference type="ARBA" id="ARBA00023203"/>
    </source>
</evidence>
<dbReference type="GO" id="GO:0006897">
    <property type="term" value="P:endocytosis"/>
    <property type="evidence" value="ECO:0007669"/>
    <property type="project" value="TreeGrafter"/>
</dbReference>
<accession>A0A0D2VI85</accession>
<protein>
    <submittedName>
        <fullName evidence="11">Myosin IB</fullName>
    </submittedName>
</protein>
<dbReference type="Gene3D" id="3.40.850.10">
    <property type="entry name" value="Kinesin motor domain"/>
    <property type="match status" value="3"/>
</dbReference>
<dbReference type="PRINTS" id="PR00193">
    <property type="entry name" value="MYOSINHEAVY"/>
</dbReference>
<feature type="region of interest" description="Disordered" evidence="8">
    <location>
        <begin position="260"/>
        <end position="280"/>
    </location>
</feature>
<dbReference type="FunFam" id="1.20.58.530:FF:000004">
    <property type="entry name" value="Unconventional myosin ID"/>
    <property type="match status" value="1"/>
</dbReference>
<gene>
    <name evidence="11" type="ORF">CAOG_001078</name>
</gene>
<proteinExistence type="inferred from homology"/>
<dbReference type="GO" id="GO:0007015">
    <property type="term" value="P:actin filament organization"/>
    <property type="evidence" value="ECO:0007669"/>
    <property type="project" value="TreeGrafter"/>
</dbReference>
<evidence type="ECO:0000256" key="3">
    <source>
        <dbReference type="ARBA" id="ARBA00022840"/>
    </source>
</evidence>
<comment type="similarity">
    <text evidence="1 7">Belongs to the TRAFAC class myosin-kinesin ATPase superfamily. Myosin family.</text>
</comment>
<dbReference type="PhylomeDB" id="A0A0D2VI85"/>
<dbReference type="GO" id="GO:0000146">
    <property type="term" value="F:microfilament motor activity"/>
    <property type="evidence" value="ECO:0007669"/>
    <property type="project" value="TreeGrafter"/>
</dbReference>
<dbReference type="GO" id="GO:0005524">
    <property type="term" value="F:ATP binding"/>
    <property type="evidence" value="ECO:0007669"/>
    <property type="project" value="UniProtKB-UniRule"/>
</dbReference>
<evidence type="ECO:0000313" key="11">
    <source>
        <dbReference type="EMBL" id="KJE89642.1"/>
    </source>
</evidence>
<evidence type="ECO:0000256" key="5">
    <source>
        <dbReference type="ARBA" id="ARBA00023175"/>
    </source>
</evidence>
<dbReference type="FunFam" id="1.10.10.820:FF:000001">
    <property type="entry name" value="Myosin heavy chain"/>
    <property type="match status" value="1"/>
</dbReference>
<keyword evidence="2 7" id="KW-0547">Nucleotide-binding</keyword>
<dbReference type="PROSITE" id="PS50096">
    <property type="entry name" value="IQ"/>
    <property type="match status" value="5"/>
</dbReference>
<dbReference type="Gene3D" id="1.20.120.720">
    <property type="entry name" value="Myosin VI head, motor domain, U50 subdomain"/>
    <property type="match status" value="1"/>
</dbReference>
<feature type="binding site" evidence="7">
    <location>
        <begin position="149"/>
        <end position="156"/>
    </location>
    <ligand>
        <name>ATP</name>
        <dbReference type="ChEBI" id="CHEBI:30616"/>
    </ligand>
</feature>
<dbReference type="PROSITE" id="PS51456">
    <property type="entry name" value="MYOSIN_MOTOR"/>
    <property type="match status" value="1"/>
</dbReference>
<dbReference type="GO" id="GO:0051015">
    <property type="term" value="F:actin filament binding"/>
    <property type="evidence" value="ECO:0007669"/>
    <property type="project" value="TreeGrafter"/>
</dbReference>
<feature type="region of interest" description="Disordered" evidence="8">
    <location>
        <begin position="822"/>
        <end position="858"/>
    </location>
</feature>
<evidence type="ECO:0000256" key="4">
    <source>
        <dbReference type="ARBA" id="ARBA00023123"/>
    </source>
</evidence>
<feature type="region of interest" description="Disordered" evidence="8">
    <location>
        <begin position="775"/>
        <end position="795"/>
    </location>
</feature>
<keyword evidence="3 7" id="KW-0067">ATP-binding</keyword>
<dbReference type="PROSITE" id="PS51757">
    <property type="entry name" value="TH1"/>
    <property type="match status" value="1"/>
</dbReference>
<dbReference type="Pfam" id="PF00612">
    <property type="entry name" value="IQ"/>
    <property type="match status" value="5"/>
</dbReference>
<reference evidence="12" key="1">
    <citation type="submission" date="2011-02" db="EMBL/GenBank/DDBJ databases">
        <title>The Genome Sequence of Capsaspora owczarzaki ATCC 30864.</title>
        <authorList>
            <person name="Russ C."/>
            <person name="Cuomo C."/>
            <person name="Burger G."/>
            <person name="Gray M.W."/>
            <person name="Holland P.W.H."/>
            <person name="King N."/>
            <person name="Lang F.B.F."/>
            <person name="Roger A.J."/>
            <person name="Ruiz-Trillo I."/>
            <person name="Young S.K."/>
            <person name="Zeng Q."/>
            <person name="Gargeya S."/>
            <person name="Alvarado L."/>
            <person name="Berlin A."/>
            <person name="Chapman S.B."/>
            <person name="Chen Z."/>
            <person name="Freedman E."/>
            <person name="Gellesch M."/>
            <person name="Goldberg J."/>
            <person name="Griggs A."/>
            <person name="Gujja S."/>
            <person name="Heilman E."/>
            <person name="Heiman D."/>
            <person name="Howarth C."/>
            <person name="Mehta T."/>
            <person name="Neiman D."/>
            <person name="Pearson M."/>
            <person name="Roberts A."/>
            <person name="Saif S."/>
            <person name="Shea T."/>
            <person name="Shenoy N."/>
            <person name="Sisk P."/>
            <person name="Stolte C."/>
            <person name="Sykes S."/>
            <person name="White J."/>
            <person name="Yandava C."/>
            <person name="Haas B."/>
            <person name="Nusbaum C."/>
            <person name="Birren B."/>
        </authorList>
    </citation>
    <scope>NUCLEOTIDE SEQUENCE</scope>
    <source>
        <strain evidence="12">ATCC 30864</strain>
    </source>
</reference>
<name>A0A0D2VI85_CAPO3</name>
<feature type="region of interest" description="Actin-binding" evidence="7">
    <location>
        <begin position="888"/>
        <end position="910"/>
    </location>
</feature>
<dbReference type="SUPFAM" id="SSF52540">
    <property type="entry name" value="P-loop containing nucleoside triphosphate hydrolases"/>
    <property type="match status" value="2"/>
</dbReference>
<dbReference type="InterPro" id="IPR027417">
    <property type="entry name" value="P-loop_NTPase"/>
</dbReference>
<dbReference type="GO" id="GO:0005737">
    <property type="term" value="C:cytoplasm"/>
    <property type="evidence" value="ECO:0007669"/>
    <property type="project" value="TreeGrafter"/>
</dbReference>
<feature type="compositionally biased region" description="Low complexity" evidence="8">
    <location>
        <begin position="1"/>
        <end position="16"/>
    </location>
</feature>
<evidence type="ECO:0000259" key="9">
    <source>
        <dbReference type="PROSITE" id="PS51456"/>
    </source>
</evidence>
<dbReference type="Gene3D" id="1.20.58.530">
    <property type="match status" value="1"/>
</dbReference>
<dbReference type="Gene3D" id="1.20.5.4820">
    <property type="match status" value="1"/>
</dbReference>
<dbReference type="EMBL" id="KE346360">
    <property type="protein sequence ID" value="KJE89642.1"/>
    <property type="molecule type" value="Genomic_DNA"/>
</dbReference>
<feature type="compositionally biased region" description="Low complexity" evidence="8">
    <location>
        <begin position="30"/>
        <end position="43"/>
    </location>
</feature>
<dbReference type="STRING" id="595528.A0A0D2VI85"/>
<dbReference type="eggNOG" id="KOG0164">
    <property type="taxonomic scope" value="Eukaryota"/>
</dbReference>
<dbReference type="Proteomes" id="UP000008743">
    <property type="component" value="Unassembled WGS sequence"/>
</dbReference>
<dbReference type="RefSeq" id="XP_004365949.1">
    <property type="nucleotide sequence ID" value="XM_004365892.2"/>
</dbReference>
<evidence type="ECO:0000256" key="8">
    <source>
        <dbReference type="SAM" id="MobiDB-lite"/>
    </source>
</evidence>
<feature type="compositionally biased region" description="Polar residues" evidence="8">
    <location>
        <begin position="824"/>
        <end position="848"/>
    </location>
</feature>
<dbReference type="PANTHER" id="PTHR13140">
    <property type="entry name" value="MYOSIN"/>
    <property type="match status" value="1"/>
</dbReference>
<feature type="domain" description="Myosin motor" evidence="9">
    <location>
        <begin position="55"/>
        <end position="1049"/>
    </location>
</feature>
<keyword evidence="5 7" id="KW-0505">Motor protein</keyword>
<feature type="region of interest" description="Disordered" evidence="8">
    <location>
        <begin position="1"/>
        <end position="50"/>
    </location>
</feature>
<dbReference type="Pfam" id="PF06017">
    <property type="entry name" value="Myosin_TH1"/>
    <property type="match status" value="1"/>
</dbReference>
<evidence type="ECO:0000259" key="10">
    <source>
        <dbReference type="PROSITE" id="PS51757"/>
    </source>
</evidence>
<dbReference type="Pfam" id="PF00063">
    <property type="entry name" value="Myosin_head"/>
    <property type="match status" value="3"/>
</dbReference>
<keyword evidence="12" id="KW-1185">Reference proteome</keyword>
<dbReference type="InterPro" id="IPR036961">
    <property type="entry name" value="Kinesin_motor_dom_sf"/>
</dbReference>
<organism evidence="11 12">
    <name type="scientific">Capsaspora owczarzaki (strain ATCC 30864)</name>
    <dbReference type="NCBI Taxonomy" id="595528"/>
    <lineage>
        <taxon>Eukaryota</taxon>
        <taxon>Filasterea</taxon>
        <taxon>Capsaspora</taxon>
    </lineage>
</organism>
<dbReference type="GO" id="GO:0016459">
    <property type="term" value="C:myosin complex"/>
    <property type="evidence" value="ECO:0007669"/>
    <property type="project" value="UniProtKB-KW"/>
</dbReference>
<dbReference type="GO" id="GO:0030048">
    <property type="term" value="P:actin filament-based movement"/>
    <property type="evidence" value="ECO:0007669"/>
    <property type="project" value="TreeGrafter"/>
</dbReference>
<dbReference type="OrthoDB" id="6108017at2759"/>
<evidence type="ECO:0000256" key="2">
    <source>
        <dbReference type="ARBA" id="ARBA00022741"/>
    </source>
</evidence>
<dbReference type="InterPro" id="IPR010926">
    <property type="entry name" value="Myosin_TH1"/>
</dbReference>
<dbReference type="SMART" id="SM00242">
    <property type="entry name" value="MYSc"/>
    <property type="match status" value="1"/>
</dbReference>
<evidence type="ECO:0000256" key="1">
    <source>
        <dbReference type="ARBA" id="ARBA00008314"/>
    </source>
</evidence>
<dbReference type="SMART" id="SM00015">
    <property type="entry name" value="IQ"/>
    <property type="match status" value="6"/>
</dbReference>
<dbReference type="InParanoid" id="A0A0D2VI85"/>
<dbReference type="PANTHER" id="PTHR13140:SF679">
    <property type="entry name" value="UNCONVENTIONAL MYOSIN IC"/>
    <property type="match status" value="1"/>
</dbReference>
<feature type="region of interest" description="Disordered" evidence="8">
    <location>
        <begin position="1569"/>
        <end position="1589"/>
    </location>
</feature>
<dbReference type="InterPro" id="IPR001609">
    <property type="entry name" value="Myosin_head_motor_dom-like"/>
</dbReference>
<keyword evidence="4 7" id="KW-0518">Myosin</keyword>
<sequence>MTVEAAASEPVATAVAEAERPEPSPSHTHAGSNGNLAASAAGAEDTDDHHSYQTRNVADLVMLHNLSEDGIVEALQDRFKADRIYSYIGDVVISVNPFKPLAIYSDEEIFAYRDAYIVSNKAPHIYALANRAYRNLLRTHKCQCILITGESGAGKTEASKIIMQFVAVVSGTRQQQVFDQQQSQQRVKLQHQQDIERAQLLRHSMIITSNTDLSLAGLDGHDVVARHKSLVLDGEAHQPDPHAAPITAASAAAAAGVVVAPPSNPKRRPPPLLNRDDSSQESHAFLSVDDLNTTTQVKRQLLESNPVLEAFGNAKTLRNDNSSRFGKYMEIEFNVRGDPKGARIQTYLLEKSRVVRQQKNERNFHIFYQLLSGLPSSQLEALTLKRDPTTYKYLSESGCFTLDNADDARDFKATVHGMQVVGFSEEEIADTWQVLAAILTLGNVEFSSSGKRVGGDAASDAAATASGLLNVATTTVFPSEAAKLRAAEAASAKDKDLRPVLATADTFATVCKLLDVSEKDLLNALTFRTMTVEGQTKETYSISLSVADAHDTRDALTKALYMKLFSWLVDRINANMQWKSNRVRDGKKLIISLLDIYGFEIFQSNGFDQFCINYCNERLQQLAIHLTLESEQREYAEEGIAWVHIEYFDNQAICALIEKKPVGVITILDEECLLPDKTPNTFVRKLGENCSSHPHFASHKISGGNSEFTLRHYAGDVKYLANDFLRKNKDLLFNDLVSLLRQKSNSRIISKLFAEQAEPAAAVANAAATAGASSLSNAAAPGSPRADVDGAAPMSPGFGTHTAKYAPGSALAASKFRELDAASAASSKHNSPAKSPQQSARASRTSVDMGQGKLPLGSTSTAVSAAAGAFGGSRRRPETLAAQFRTQVTALMKTLAESSPHYVRCIKPNDTKSPGVCDVVLLRNQTRYLGLLENVKVRRAGYCFRQSYRAFLGRYKMACPDIWPVYVPGGSGPVPADEHPRDKRAQEHRRAAALAAVLATGRTAAELDREAVERLMLHLDIARTEYEFGKTKIFIKEPVTLVKLERIRERHLGWTATLIQTAYRGFAARRWYKRDRSTRLVQTVCRGFLARLRVKRLRAAIALQTAWRRCAQLRWYKRYRAATVLAATFRGHRDRKEYKKFCAARSLQSTWRMFRDRVVFLKVRTQLRATVMLQKHFRGYQVRKNFHKIKAAAVIQRYVRRWLFRRTLAATFIQKSWKMVRAVAAFRRTRRSILLIQAVYRLHRARSAAIVISKVWRGHRVRARVARWRTARNKIVRFYRISRSRKYFVQLDHAFGQSLPRTPLPAPPTVMKSSCTVLRLESRWRSAIARRYIAALTQEQVDIFRKKALASDIFLGRKENYSLSVKHPFQSDYLQLDNPLQKHTKGWRKLAFGGILEQNMINTELMFSDHVNKLNSKFSVDPATIIVTRDTLYRLHPKNFKPKTKMRLVDIKLLALSPFADDYVLLSTHDSHLIIDCKRYVELVTVLSTLYRKIKNEHLPVSFTTREDFSADGHKWTVSFMAAEKITESKVTILEKKNHVSIQCPVRASASSFNLFLNAAAATVAAGTAGPSSEGAGLTSPSSARTLHA</sequence>
<dbReference type="InterPro" id="IPR000048">
    <property type="entry name" value="IQ_motif_EF-hand-BS"/>
</dbReference>
<dbReference type="Gene3D" id="1.20.5.190">
    <property type="match status" value="1"/>
</dbReference>
<feature type="domain" description="TH1" evidence="10">
    <location>
        <begin position="1358"/>
        <end position="1546"/>
    </location>
</feature>
<keyword evidence="6 7" id="KW-0009">Actin-binding</keyword>
<dbReference type="GO" id="GO:0005886">
    <property type="term" value="C:plasma membrane"/>
    <property type="evidence" value="ECO:0007669"/>
    <property type="project" value="TreeGrafter"/>
</dbReference>
<evidence type="ECO:0000256" key="7">
    <source>
        <dbReference type="PROSITE-ProRule" id="PRU00782"/>
    </source>
</evidence>
<evidence type="ECO:0000313" key="12">
    <source>
        <dbReference type="Proteomes" id="UP000008743"/>
    </source>
</evidence>